<sequence>MSSNKINPYFRNFLCDSMFHFPIRVLVCQLVKSSFRELYEAVSTAWHKHDCNDRSCDLRCLLLPPSDAYGSSGGFRPSAPILANPLPICADLPSKKMKIYSSCTVPDSFLPEARDGARLDDDHSESVDTVPHFVDIRDENLALNKAYVRNRFGFTKELKNIFDRRKCITLYFESRFKLKSTQSQL</sequence>
<reference evidence="1 2" key="1">
    <citation type="submission" date="2018-12" db="EMBL/GenBank/DDBJ databases">
        <title>Sequencing of bacterial isolates from soil warming experiment in Harvard Forest, Massachusetts, USA.</title>
        <authorList>
            <person name="Deangelis K."/>
        </authorList>
    </citation>
    <scope>NUCLEOTIDE SEQUENCE [LARGE SCALE GENOMIC DNA]</scope>
    <source>
        <strain evidence="1 2">EB153</strain>
    </source>
</reference>
<evidence type="ECO:0000313" key="1">
    <source>
        <dbReference type="EMBL" id="RSL19416.1"/>
    </source>
</evidence>
<protein>
    <submittedName>
        <fullName evidence="1">Uncharacterized protein</fullName>
    </submittedName>
</protein>
<keyword evidence="2" id="KW-1185">Reference proteome</keyword>
<dbReference type="EMBL" id="RSDW01000001">
    <property type="protein sequence ID" value="RSL19416.1"/>
    <property type="molecule type" value="Genomic_DNA"/>
</dbReference>
<dbReference type="AlphaFoldDB" id="A0A3R9NXZ0"/>
<organism evidence="1 2">
    <name type="scientific">Edaphobacter aggregans</name>
    <dbReference type="NCBI Taxonomy" id="570835"/>
    <lineage>
        <taxon>Bacteria</taxon>
        <taxon>Pseudomonadati</taxon>
        <taxon>Acidobacteriota</taxon>
        <taxon>Terriglobia</taxon>
        <taxon>Terriglobales</taxon>
        <taxon>Acidobacteriaceae</taxon>
        <taxon>Edaphobacter</taxon>
    </lineage>
</organism>
<gene>
    <name evidence="1" type="ORF">EDE15_5083</name>
</gene>
<accession>A0A3R9NXZ0</accession>
<comment type="caution">
    <text evidence="1">The sequence shown here is derived from an EMBL/GenBank/DDBJ whole genome shotgun (WGS) entry which is preliminary data.</text>
</comment>
<evidence type="ECO:0000313" key="2">
    <source>
        <dbReference type="Proteomes" id="UP000269669"/>
    </source>
</evidence>
<dbReference type="Proteomes" id="UP000269669">
    <property type="component" value="Unassembled WGS sequence"/>
</dbReference>
<name>A0A3R9NXZ0_9BACT</name>
<proteinExistence type="predicted"/>